<accession>A0A834I7F5</accession>
<keyword evidence="2" id="KW-1185">Reference proteome</keyword>
<evidence type="ECO:0000313" key="1">
    <source>
        <dbReference type="EMBL" id="KAF7273498.1"/>
    </source>
</evidence>
<proteinExistence type="predicted"/>
<dbReference type="Proteomes" id="UP000625711">
    <property type="component" value="Unassembled WGS sequence"/>
</dbReference>
<dbReference type="AlphaFoldDB" id="A0A834I7F5"/>
<gene>
    <name evidence="1" type="ORF">GWI33_013798</name>
</gene>
<organism evidence="1 2">
    <name type="scientific">Rhynchophorus ferrugineus</name>
    <name type="common">Red palm weevil</name>
    <name type="synonym">Curculio ferrugineus</name>
    <dbReference type="NCBI Taxonomy" id="354439"/>
    <lineage>
        <taxon>Eukaryota</taxon>
        <taxon>Metazoa</taxon>
        <taxon>Ecdysozoa</taxon>
        <taxon>Arthropoda</taxon>
        <taxon>Hexapoda</taxon>
        <taxon>Insecta</taxon>
        <taxon>Pterygota</taxon>
        <taxon>Neoptera</taxon>
        <taxon>Endopterygota</taxon>
        <taxon>Coleoptera</taxon>
        <taxon>Polyphaga</taxon>
        <taxon>Cucujiformia</taxon>
        <taxon>Curculionidae</taxon>
        <taxon>Dryophthorinae</taxon>
        <taxon>Rhynchophorus</taxon>
    </lineage>
</organism>
<name>A0A834I7F5_RHYFE</name>
<dbReference type="EMBL" id="JAACXV010013393">
    <property type="protein sequence ID" value="KAF7273498.1"/>
    <property type="molecule type" value="Genomic_DNA"/>
</dbReference>
<comment type="caution">
    <text evidence="1">The sequence shown here is derived from an EMBL/GenBank/DDBJ whole genome shotgun (WGS) entry which is preliminary data.</text>
</comment>
<sequence>MQYNVYFIHAIRQQSRGNIIDRAAGFFYFWSSLESRTICGTKAAYLPIQNKVAIFRRAAGIRWRGGVGFWEKGGYDEPVGSGVRIGALYLGSNRLENEWDILFGVGFYEGIGQRVYAVCVEVGGVS</sequence>
<protein>
    <submittedName>
        <fullName evidence="1">Uncharacterized protein</fullName>
    </submittedName>
</protein>
<evidence type="ECO:0000313" key="2">
    <source>
        <dbReference type="Proteomes" id="UP000625711"/>
    </source>
</evidence>
<reference evidence="1" key="1">
    <citation type="submission" date="2020-08" db="EMBL/GenBank/DDBJ databases">
        <title>Genome sequencing and assembly of the red palm weevil Rhynchophorus ferrugineus.</title>
        <authorList>
            <person name="Dias G.B."/>
            <person name="Bergman C.M."/>
            <person name="Manee M."/>
        </authorList>
    </citation>
    <scope>NUCLEOTIDE SEQUENCE</scope>
    <source>
        <strain evidence="1">AA-2017</strain>
        <tissue evidence="1">Whole larva</tissue>
    </source>
</reference>